<gene>
    <name evidence="3" type="primary">ube3b_2</name>
    <name evidence="3" type="ORF">CM83_23682</name>
</gene>
<evidence type="ECO:0000256" key="1">
    <source>
        <dbReference type="SAM" id="Phobius"/>
    </source>
</evidence>
<keyword evidence="1" id="KW-0472">Membrane</keyword>
<feature type="signal peptide" evidence="2">
    <location>
        <begin position="1"/>
        <end position="33"/>
    </location>
</feature>
<keyword evidence="3" id="KW-0436">Ligase</keyword>
<evidence type="ECO:0000256" key="2">
    <source>
        <dbReference type="SAM" id="SignalP"/>
    </source>
</evidence>
<dbReference type="EMBL" id="GBHO01032649">
    <property type="protein sequence ID" value="JAG10955.1"/>
    <property type="molecule type" value="Transcribed_RNA"/>
</dbReference>
<feature type="transmembrane region" description="Helical" evidence="1">
    <location>
        <begin position="68"/>
        <end position="88"/>
    </location>
</feature>
<keyword evidence="1" id="KW-1133">Transmembrane helix</keyword>
<sequence>MLTSEPRFVFLMTWMRLALLMLLLARLSAPLSAPSTTRLQKFSLSSLTAVCVSSVIAPDYTPSVVEKFTLPLLPLPALVIALALFTVFGNNAEDSLLLLKWEDSIVVIINPPKNVMSDTKMTTDMM</sequence>
<keyword evidence="1" id="KW-0812">Transmembrane</keyword>
<reference evidence="3" key="2">
    <citation type="submission" date="2014-07" db="EMBL/GenBank/DDBJ databases">
        <authorList>
            <person name="Hull J."/>
        </authorList>
    </citation>
    <scope>NUCLEOTIDE SEQUENCE</scope>
</reference>
<keyword evidence="2" id="KW-0732">Signal</keyword>
<evidence type="ECO:0000313" key="3">
    <source>
        <dbReference type="EMBL" id="JAG10955.1"/>
    </source>
</evidence>
<organism evidence="3">
    <name type="scientific">Lygus hesperus</name>
    <name type="common">Western plant bug</name>
    <dbReference type="NCBI Taxonomy" id="30085"/>
    <lineage>
        <taxon>Eukaryota</taxon>
        <taxon>Metazoa</taxon>
        <taxon>Ecdysozoa</taxon>
        <taxon>Arthropoda</taxon>
        <taxon>Hexapoda</taxon>
        <taxon>Insecta</taxon>
        <taxon>Pterygota</taxon>
        <taxon>Neoptera</taxon>
        <taxon>Paraneoptera</taxon>
        <taxon>Hemiptera</taxon>
        <taxon>Heteroptera</taxon>
        <taxon>Panheteroptera</taxon>
        <taxon>Cimicomorpha</taxon>
        <taxon>Miridae</taxon>
        <taxon>Mirini</taxon>
        <taxon>Lygus</taxon>
    </lineage>
</organism>
<proteinExistence type="predicted"/>
<reference evidence="3" key="1">
    <citation type="journal article" date="2014" name="PLoS ONE">
        <title>Transcriptome-Based Identification of ABC Transporters in the Western Tarnished Plant Bug Lygus hesperus.</title>
        <authorList>
            <person name="Hull J.J."/>
            <person name="Chaney K."/>
            <person name="Geib S.M."/>
            <person name="Fabrick J.A."/>
            <person name="Brent C.S."/>
            <person name="Walsh D."/>
            <person name="Lavine L.C."/>
        </authorList>
    </citation>
    <scope>NUCLEOTIDE SEQUENCE</scope>
</reference>
<protein>
    <submittedName>
        <fullName evidence="3">Ubiquitin-protein ligase E3B</fullName>
    </submittedName>
</protein>
<dbReference type="GO" id="GO:0016874">
    <property type="term" value="F:ligase activity"/>
    <property type="evidence" value="ECO:0007669"/>
    <property type="project" value="UniProtKB-KW"/>
</dbReference>
<accession>A0A0A9X1G9</accession>
<dbReference type="AlphaFoldDB" id="A0A0A9X1G9"/>
<name>A0A0A9X1G9_LYGHE</name>
<feature type="chain" id="PRO_5002051019" evidence="2">
    <location>
        <begin position="34"/>
        <end position="126"/>
    </location>
</feature>